<gene>
    <name evidence="1" type="ORF">HOLleu_43177</name>
</gene>
<dbReference type="EMBL" id="JAIZAY010000224">
    <property type="protein sequence ID" value="KAJ8018693.1"/>
    <property type="molecule type" value="Genomic_DNA"/>
</dbReference>
<evidence type="ECO:0000313" key="1">
    <source>
        <dbReference type="EMBL" id="KAJ8018693.1"/>
    </source>
</evidence>
<dbReference type="OrthoDB" id="10052386at2759"/>
<reference evidence="1" key="1">
    <citation type="submission" date="2021-10" db="EMBL/GenBank/DDBJ databases">
        <title>Tropical sea cucumber genome reveals ecological adaptation and Cuvierian tubules defense mechanism.</title>
        <authorList>
            <person name="Chen T."/>
        </authorList>
    </citation>
    <scope>NUCLEOTIDE SEQUENCE</scope>
    <source>
        <strain evidence="1">Nanhai2018</strain>
        <tissue evidence="1">Muscle</tissue>
    </source>
</reference>
<sequence length="91" mass="10293">MFSALLGTLLEIDMPAQVLNVCPQDMDKSEEQALRHAPFKLRKRYLKMKGNDVAAQYVDIFSSCSEGKSSDDADSLLDYTTKWTGVQRRAF</sequence>
<dbReference type="AlphaFoldDB" id="A0A9Q1BAX8"/>
<comment type="caution">
    <text evidence="1">The sequence shown here is derived from an EMBL/GenBank/DDBJ whole genome shotgun (WGS) entry which is preliminary data.</text>
</comment>
<protein>
    <submittedName>
        <fullName evidence="1">Uncharacterized protein</fullName>
    </submittedName>
</protein>
<evidence type="ECO:0000313" key="2">
    <source>
        <dbReference type="Proteomes" id="UP001152320"/>
    </source>
</evidence>
<name>A0A9Q1BAX8_HOLLE</name>
<dbReference type="Proteomes" id="UP001152320">
    <property type="component" value="Unassembled WGS sequence"/>
</dbReference>
<proteinExistence type="predicted"/>
<keyword evidence="2" id="KW-1185">Reference proteome</keyword>
<organism evidence="1 2">
    <name type="scientific">Holothuria leucospilota</name>
    <name type="common">Black long sea cucumber</name>
    <name type="synonym">Mertensiothuria leucospilota</name>
    <dbReference type="NCBI Taxonomy" id="206669"/>
    <lineage>
        <taxon>Eukaryota</taxon>
        <taxon>Metazoa</taxon>
        <taxon>Echinodermata</taxon>
        <taxon>Eleutherozoa</taxon>
        <taxon>Echinozoa</taxon>
        <taxon>Holothuroidea</taxon>
        <taxon>Aspidochirotacea</taxon>
        <taxon>Aspidochirotida</taxon>
        <taxon>Holothuriidae</taxon>
        <taxon>Holothuria</taxon>
    </lineage>
</organism>
<accession>A0A9Q1BAX8</accession>